<evidence type="ECO:0000313" key="6">
    <source>
        <dbReference type="Proteomes" id="UP000215005"/>
    </source>
</evidence>
<name>A0A223SAI7_9ACTN</name>
<reference evidence="5 6" key="1">
    <citation type="submission" date="2017-08" db="EMBL/GenBank/DDBJ databases">
        <title>The complete genome sequence of Nocardiopsis gilva YIM 90087.</title>
        <authorList>
            <person name="Yin M."/>
            <person name="Tang S."/>
        </authorList>
    </citation>
    <scope>NUCLEOTIDE SEQUENCE [LARGE SCALE GENOMIC DNA]</scope>
    <source>
        <strain evidence="5 6">YIM 90087</strain>
    </source>
</reference>
<dbReference type="InterPro" id="IPR046335">
    <property type="entry name" value="LacI/GalR-like_sensor"/>
</dbReference>
<keyword evidence="1" id="KW-0805">Transcription regulation</keyword>
<keyword evidence="2" id="KW-0238">DNA-binding</keyword>
<dbReference type="Pfam" id="PF00356">
    <property type="entry name" value="LacI"/>
    <property type="match status" value="1"/>
</dbReference>
<dbReference type="Gene3D" id="1.10.260.40">
    <property type="entry name" value="lambda repressor-like DNA-binding domains"/>
    <property type="match status" value="1"/>
</dbReference>
<dbReference type="EMBL" id="CP022753">
    <property type="protein sequence ID" value="ASU85142.1"/>
    <property type="molecule type" value="Genomic_DNA"/>
</dbReference>
<dbReference type="GO" id="GO:0000976">
    <property type="term" value="F:transcription cis-regulatory region binding"/>
    <property type="evidence" value="ECO:0007669"/>
    <property type="project" value="TreeGrafter"/>
</dbReference>
<dbReference type="InterPro" id="IPR028082">
    <property type="entry name" value="Peripla_BP_I"/>
</dbReference>
<evidence type="ECO:0000256" key="3">
    <source>
        <dbReference type="ARBA" id="ARBA00023163"/>
    </source>
</evidence>
<evidence type="ECO:0000259" key="4">
    <source>
        <dbReference type="PROSITE" id="PS50932"/>
    </source>
</evidence>
<dbReference type="PRINTS" id="PR00036">
    <property type="entry name" value="HTHLACI"/>
</dbReference>
<dbReference type="PANTHER" id="PTHR30146:SF109">
    <property type="entry name" value="HTH-TYPE TRANSCRIPTIONAL REGULATOR GALS"/>
    <property type="match status" value="1"/>
</dbReference>
<accession>A0A223SAI7</accession>
<dbReference type="KEGG" id="ngv:CDO52_22210"/>
<dbReference type="PANTHER" id="PTHR30146">
    <property type="entry name" value="LACI-RELATED TRANSCRIPTIONAL REPRESSOR"/>
    <property type="match status" value="1"/>
</dbReference>
<dbReference type="SMART" id="SM00354">
    <property type="entry name" value="HTH_LACI"/>
    <property type="match status" value="1"/>
</dbReference>
<evidence type="ECO:0000256" key="1">
    <source>
        <dbReference type="ARBA" id="ARBA00023015"/>
    </source>
</evidence>
<dbReference type="RefSeq" id="WP_017620378.1">
    <property type="nucleotide sequence ID" value="NZ_ANBG01000312.1"/>
</dbReference>
<dbReference type="AlphaFoldDB" id="A0A223SAI7"/>
<dbReference type="CDD" id="cd06267">
    <property type="entry name" value="PBP1_LacI_sugar_binding-like"/>
    <property type="match status" value="1"/>
</dbReference>
<dbReference type="PROSITE" id="PS00356">
    <property type="entry name" value="HTH_LACI_1"/>
    <property type="match status" value="1"/>
</dbReference>
<dbReference type="CDD" id="cd01392">
    <property type="entry name" value="HTH_LacI"/>
    <property type="match status" value="1"/>
</dbReference>
<proteinExistence type="predicted"/>
<sequence length="358" mass="38960">MSVEENAPVPQGAPHPPVRRATMRDVAALAGVSIKTVSRVINGVSSVAPPLREKVQQAIDQLEFQPNLAASNLRRTDRRTGQIALLLEDLSNPYSATLTRTIEDVARAHNTLVVAGSVDEDPQREIELARAFTQHRADGLVIVPTTSDQAYLHSEVRVGTPLVFVDRPPRGILADSVLSTNTDGAAQAVRHLVDHAHRRIAYLGDYSSISTAEQRFRGYQEEMGRNGLPIDPRLVRHDLHDIEAAVSAARELLALDDPPTALFTSQNLVTIGALTALRSLGLQHRVAVVGFDDFPLGDLLDPAVTVVAQDVPRIGATAARLLFERIEASDQLPPREHLVPTRFLVRGSGEIPPLDDVR</sequence>
<keyword evidence="3" id="KW-0804">Transcription</keyword>
<dbReference type="InterPro" id="IPR000843">
    <property type="entry name" value="HTH_LacI"/>
</dbReference>
<dbReference type="GO" id="GO:0003700">
    <property type="term" value="F:DNA-binding transcription factor activity"/>
    <property type="evidence" value="ECO:0007669"/>
    <property type="project" value="TreeGrafter"/>
</dbReference>
<evidence type="ECO:0000256" key="2">
    <source>
        <dbReference type="ARBA" id="ARBA00023125"/>
    </source>
</evidence>
<dbReference type="SUPFAM" id="SSF53822">
    <property type="entry name" value="Periplasmic binding protein-like I"/>
    <property type="match status" value="1"/>
</dbReference>
<organism evidence="5 6">
    <name type="scientific">Nocardiopsis gilva YIM 90087</name>
    <dbReference type="NCBI Taxonomy" id="1235441"/>
    <lineage>
        <taxon>Bacteria</taxon>
        <taxon>Bacillati</taxon>
        <taxon>Actinomycetota</taxon>
        <taxon>Actinomycetes</taxon>
        <taxon>Streptosporangiales</taxon>
        <taxon>Nocardiopsidaceae</taxon>
        <taxon>Nocardiopsis</taxon>
    </lineage>
</organism>
<gene>
    <name evidence="5" type="ORF">CDO52_22210</name>
</gene>
<dbReference type="SUPFAM" id="SSF47413">
    <property type="entry name" value="lambda repressor-like DNA-binding domains"/>
    <property type="match status" value="1"/>
</dbReference>
<keyword evidence="6" id="KW-1185">Reference proteome</keyword>
<feature type="domain" description="HTH lacI-type" evidence="4">
    <location>
        <begin position="21"/>
        <end position="75"/>
    </location>
</feature>
<evidence type="ECO:0000313" key="5">
    <source>
        <dbReference type="EMBL" id="ASU85142.1"/>
    </source>
</evidence>
<dbReference type="PROSITE" id="PS50932">
    <property type="entry name" value="HTH_LACI_2"/>
    <property type="match status" value="1"/>
</dbReference>
<dbReference type="Proteomes" id="UP000215005">
    <property type="component" value="Chromosome"/>
</dbReference>
<dbReference type="Pfam" id="PF13377">
    <property type="entry name" value="Peripla_BP_3"/>
    <property type="match status" value="1"/>
</dbReference>
<dbReference type="InterPro" id="IPR010982">
    <property type="entry name" value="Lambda_DNA-bd_dom_sf"/>
</dbReference>
<protein>
    <submittedName>
        <fullName evidence="5">LacI family transcriptional regulator</fullName>
    </submittedName>
</protein>
<dbReference type="Gene3D" id="3.40.50.2300">
    <property type="match status" value="2"/>
</dbReference>